<evidence type="ECO:0000313" key="1">
    <source>
        <dbReference type="EMBL" id="SDM66463.1"/>
    </source>
</evidence>
<dbReference type="Proteomes" id="UP000214880">
    <property type="component" value="Unassembled WGS sequence"/>
</dbReference>
<reference evidence="1 2" key="1">
    <citation type="submission" date="2016-10" db="EMBL/GenBank/DDBJ databases">
        <authorList>
            <person name="de Groot N.N."/>
        </authorList>
    </citation>
    <scope>NUCLEOTIDE SEQUENCE [LARGE SCALE GENOMIC DNA]</scope>
    <source>
        <strain evidence="1 2">DSM 1736</strain>
    </source>
</reference>
<protein>
    <recommendedName>
        <fullName evidence="3">DUF1573 domain-containing protein</fullName>
    </recommendedName>
</protein>
<proteinExistence type="predicted"/>
<organism evidence="1 2">
    <name type="scientific">Dendrosporobacter quercicolus</name>
    <dbReference type="NCBI Taxonomy" id="146817"/>
    <lineage>
        <taxon>Bacteria</taxon>
        <taxon>Bacillati</taxon>
        <taxon>Bacillota</taxon>
        <taxon>Negativicutes</taxon>
        <taxon>Selenomonadales</taxon>
        <taxon>Sporomusaceae</taxon>
        <taxon>Dendrosporobacter</taxon>
    </lineage>
</organism>
<dbReference type="RefSeq" id="WP_092073738.1">
    <property type="nucleotide sequence ID" value="NZ_FNHB01000006.1"/>
</dbReference>
<name>A0A1G9V2Z9_9FIRM</name>
<dbReference type="AlphaFoldDB" id="A0A1G9V2Z9"/>
<sequence length="131" mass="14557">MHDKCCIDFQNAVDDYLIRHRSVLDVLTKYQESAARVNRAFAKAVTECGCVQVTASRQQVPSDTDYSNIKQFMSSHLSGKPCSHCQEIIGKELGHSIFYLTALCNLGGVSLAEVMQQECKNVNTLGVFHLT</sequence>
<dbReference type="STRING" id="146817.SAMN04488502_106151"/>
<evidence type="ECO:0000313" key="2">
    <source>
        <dbReference type="Proteomes" id="UP000214880"/>
    </source>
</evidence>
<dbReference type="OrthoDB" id="2988649at2"/>
<dbReference type="EMBL" id="FNHB01000006">
    <property type="protein sequence ID" value="SDM66463.1"/>
    <property type="molecule type" value="Genomic_DNA"/>
</dbReference>
<evidence type="ECO:0008006" key="3">
    <source>
        <dbReference type="Google" id="ProtNLM"/>
    </source>
</evidence>
<keyword evidence="2" id="KW-1185">Reference proteome</keyword>
<accession>A0A1G9V2Z9</accession>
<gene>
    <name evidence="1" type="ORF">SAMN04488502_106151</name>
</gene>